<keyword evidence="1" id="KW-0812">Transmembrane</keyword>
<dbReference type="Proteomes" id="UP000682877">
    <property type="component" value="Chromosome 6"/>
</dbReference>
<evidence type="ECO:0000313" key="3">
    <source>
        <dbReference type="Proteomes" id="UP000682877"/>
    </source>
</evidence>
<dbReference type="EMBL" id="LR999456">
    <property type="protein sequence ID" value="CAE6086397.1"/>
    <property type="molecule type" value="Genomic_DNA"/>
</dbReference>
<protein>
    <submittedName>
        <fullName evidence="2">Uncharacterized protein</fullName>
    </submittedName>
</protein>
<name>A0A8S2AHL2_ARAAE</name>
<keyword evidence="1" id="KW-1133">Transmembrane helix</keyword>
<reference evidence="2" key="1">
    <citation type="submission" date="2021-01" db="EMBL/GenBank/DDBJ databases">
        <authorList>
            <person name="Bezrukov I."/>
        </authorList>
    </citation>
    <scope>NUCLEOTIDE SEQUENCE</scope>
</reference>
<gene>
    <name evidence="2" type="ORF">AARE701A_LOCUS14449</name>
</gene>
<feature type="transmembrane region" description="Helical" evidence="1">
    <location>
        <begin position="31"/>
        <end position="54"/>
    </location>
</feature>
<evidence type="ECO:0000313" key="2">
    <source>
        <dbReference type="EMBL" id="CAE6086397.1"/>
    </source>
</evidence>
<accession>A0A8S2AHL2</accession>
<keyword evidence="1" id="KW-0472">Membrane</keyword>
<keyword evidence="3" id="KW-1185">Reference proteome</keyword>
<proteinExistence type="predicted"/>
<evidence type="ECO:0000256" key="1">
    <source>
        <dbReference type="SAM" id="Phobius"/>
    </source>
</evidence>
<dbReference type="AlphaFoldDB" id="A0A8S2AHL2"/>
<organism evidence="2 3">
    <name type="scientific">Arabidopsis arenosa</name>
    <name type="common">Sand rock-cress</name>
    <name type="synonym">Cardaminopsis arenosa</name>
    <dbReference type="NCBI Taxonomy" id="38785"/>
    <lineage>
        <taxon>Eukaryota</taxon>
        <taxon>Viridiplantae</taxon>
        <taxon>Streptophyta</taxon>
        <taxon>Embryophyta</taxon>
        <taxon>Tracheophyta</taxon>
        <taxon>Spermatophyta</taxon>
        <taxon>Magnoliopsida</taxon>
        <taxon>eudicotyledons</taxon>
        <taxon>Gunneridae</taxon>
        <taxon>Pentapetalae</taxon>
        <taxon>rosids</taxon>
        <taxon>malvids</taxon>
        <taxon>Brassicales</taxon>
        <taxon>Brassicaceae</taxon>
        <taxon>Camelineae</taxon>
        <taxon>Arabidopsis</taxon>
    </lineage>
</organism>
<sequence>MLLDTKENQTAVACGNPIGTEGNSGLDQMQIVILQMTPTCLVMVVHGIVAAGILKDLATWILKLKMAALCSEHLTGYHLLSLHRLVIGFRGAHGHGLQSQVSSGMT</sequence>